<organism evidence="1 2">
    <name type="scientific">Bacteroides ovatus</name>
    <dbReference type="NCBI Taxonomy" id="28116"/>
    <lineage>
        <taxon>Bacteria</taxon>
        <taxon>Pseudomonadati</taxon>
        <taxon>Bacteroidota</taxon>
        <taxon>Bacteroidia</taxon>
        <taxon>Bacteroidales</taxon>
        <taxon>Bacteroidaceae</taxon>
        <taxon>Bacteroides</taxon>
    </lineage>
</organism>
<protein>
    <submittedName>
        <fullName evidence="1">Beta-glucuronidase</fullName>
    </submittedName>
</protein>
<gene>
    <name evidence="1" type="ORF">F3D71_32100</name>
</gene>
<dbReference type="Proteomes" id="UP000323717">
    <property type="component" value="Unassembled WGS sequence"/>
</dbReference>
<sequence length="231" mass="26595">LNLEVRIEGCDAVNDWDFWVYPAQVELVQGTVYTTDTLDAKALAVLQDGGNVLITAAGKIQYGKEVKQYFTPVFWNTSWFKMRPPHTTGIFLNEYHPLFREFPTEYHSNLQWWELLNKAQVMQFTDFPATFQPTVQSIDTWFISRKIGMLFEAKVLNGKLMMTSMDITSQPEKRIVARQMHKAILNYMNSDAFRPADKIAPELIQALFTKVAGDVKSYTKDSPDELKPKIN</sequence>
<feature type="non-terminal residue" evidence="1">
    <location>
        <position position="1"/>
    </location>
</feature>
<proteinExistence type="predicted"/>
<accession>A0A5M5BQI2</accession>
<comment type="caution">
    <text evidence="1">The sequence shown here is derived from an EMBL/GenBank/DDBJ whole genome shotgun (WGS) entry which is preliminary data.</text>
</comment>
<dbReference type="AlphaFoldDB" id="A0A5M5BQI2"/>
<evidence type="ECO:0000313" key="1">
    <source>
        <dbReference type="EMBL" id="KAA3929753.1"/>
    </source>
</evidence>
<reference evidence="1 2" key="1">
    <citation type="journal article" date="2019" name="Nat. Med.">
        <title>A library of human gut bacterial isolates paired with longitudinal multiomics data enables mechanistic microbiome research.</title>
        <authorList>
            <person name="Poyet M."/>
            <person name="Groussin M."/>
            <person name="Gibbons S.M."/>
            <person name="Avila-Pacheco J."/>
            <person name="Jiang X."/>
            <person name="Kearney S.M."/>
            <person name="Perrotta A.R."/>
            <person name="Berdy B."/>
            <person name="Zhao S."/>
            <person name="Lieberman T.D."/>
            <person name="Swanson P.K."/>
            <person name="Smith M."/>
            <person name="Roesemann S."/>
            <person name="Alexander J.E."/>
            <person name="Rich S.A."/>
            <person name="Livny J."/>
            <person name="Vlamakis H."/>
            <person name="Clish C."/>
            <person name="Bullock K."/>
            <person name="Deik A."/>
            <person name="Scott J."/>
            <person name="Pierce K.A."/>
            <person name="Xavier R.J."/>
            <person name="Alm E.J."/>
        </authorList>
    </citation>
    <scope>NUCLEOTIDE SEQUENCE [LARGE SCALE GENOMIC DNA]</scope>
    <source>
        <strain evidence="1 2">BIOML-A163</strain>
    </source>
</reference>
<evidence type="ECO:0000313" key="2">
    <source>
        <dbReference type="Proteomes" id="UP000323717"/>
    </source>
</evidence>
<dbReference type="EMBL" id="VWLE01001065">
    <property type="protein sequence ID" value="KAA3929753.1"/>
    <property type="molecule type" value="Genomic_DNA"/>
</dbReference>
<name>A0A5M5BQI2_BACOV</name>